<dbReference type="Proteomes" id="UP000466785">
    <property type="component" value="Chromosome"/>
</dbReference>
<keyword evidence="2" id="KW-1185">Reference proteome</keyword>
<dbReference type="EMBL" id="AP022570">
    <property type="protein sequence ID" value="BBX49909.1"/>
    <property type="molecule type" value="Genomic_DNA"/>
</dbReference>
<dbReference type="KEGG" id="mpof:MPOR_09350"/>
<accession>A0A6N4V691</accession>
<dbReference type="RefSeq" id="WP_152515148.1">
    <property type="nucleotide sequence ID" value="NZ_AP022570.1"/>
</dbReference>
<reference evidence="1 2" key="1">
    <citation type="journal article" date="2019" name="Emerg. Microbes Infect.">
        <title>Comprehensive subspecies identification of 175 nontuberculous mycobacteria species based on 7547 genomic profiles.</title>
        <authorList>
            <person name="Matsumoto Y."/>
            <person name="Kinjo T."/>
            <person name="Motooka D."/>
            <person name="Nabeya D."/>
            <person name="Jung N."/>
            <person name="Uechi K."/>
            <person name="Horii T."/>
            <person name="Iida T."/>
            <person name="Fujita J."/>
            <person name="Nakamura S."/>
        </authorList>
    </citation>
    <scope>NUCLEOTIDE SEQUENCE [LARGE SCALE GENOMIC DNA]</scope>
    <source>
        <strain evidence="1 2">JCM 12603</strain>
    </source>
</reference>
<organism evidence="1 2">
    <name type="scientific">Mycolicibacterium poriferae</name>
    <dbReference type="NCBI Taxonomy" id="39694"/>
    <lineage>
        <taxon>Bacteria</taxon>
        <taxon>Bacillati</taxon>
        <taxon>Actinomycetota</taxon>
        <taxon>Actinomycetes</taxon>
        <taxon>Mycobacteriales</taxon>
        <taxon>Mycobacteriaceae</taxon>
        <taxon>Mycolicibacterium</taxon>
    </lineage>
</organism>
<name>A0A6N4V691_9MYCO</name>
<sequence length="431" mass="46187">MSLVDASGKAQTRHRNESVQRFVSRYVPATGTRPPSYDSVVIAGNGIGAQTFAAQLAKHPQFEGKITLVAPPAKESRRLINGVSLRGIAADFLSSAVGVDHATLLQAATGTSLPGPVAHRQTAAMAIDRNGEWTFSDSGPWQGGSRGNAAPLVYGMRNSRLVAGLRELLAEHPVEYVDDMVESAAHLRSYAAGTRPLLVNATTKPTLLGGDSSRPQRLVLAVQAPMFEAESGISRPLQRDTTFAPLIRRNDIIDVGYFTPFADPLSPRSTWYGIFARVVDADSGFDKDAELATMTAELHGVANALGLMVDDAAETLAGALVPASSWGKVARSKPGTLELKRMYSGGAPCYYADGMVSAAIGGVIGAEAVMHGQDPDAAIRRALRPWRRHNFLWWLETNKIAALTDRFLRVNVQASMAYPHSAGLRMWKSAA</sequence>
<protein>
    <submittedName>
        <fullName evidence="1">Uncharacterized protein</fullName>
    </submittedName>
</protein>
<proteinExistence type="predicted"/>
<dbReference type="AlphaFoldDB" id="A0A6N4V691"/>
<evidence type="ECO:0000313" key="1">
    <source>
        <dbReference type="EMBL" id="BBX49909.1"/>
    </source>
</evidence>
<evidence type="ECO:0000313" key="2">
    <source>
        <dbReference type="Proteomes" id="UP000466785"/>
    </source>
</evidence>
<gene>
    <name evidence="1" type="ORF">MPOR_09350</name>
</gene>